<dbReference type="RefSeq" id="WP_080043836.1">
    <property type="nucleotide sequence ID" value="NZ_CP017717.1"/>
</dbReference>
<sequence length="158" mass="16992">MIVRRAAALLAGCAASLTLAVPAAQAATVPTADLVRYYSGAKHWSTTGEAPGGRYKPEGHVTILAGRVPGAIPLYGCMAGHAKLDQFLSLRRDCEGENNTYLRLEGYLYAKPTAGFTRPIYRCHWAAADSHFYSIKADCENTPTTKVTAEGRLGYVRG</sequence>
<proteinExistence type="predicted"/>
<dbReference type="AlphaFoldDB" id="A0A1V0ABC0"/>
<dbReference type="EMBL" id="CP017717">
    <property type="protein sequence ID" value="AQZ67530.1"/>
    <property type="molecule type" value="Genomic_DNA"/>
</dbReference>
<dbReference type="OrthoDB" id="3532099at2"/>
<keyword evidence="3" id="KW-1185">Reference proteome</keyword>
<reference evidence="3" key="1">
    <citation type="journal article" date="2017" name="Med. Chem. Commun.">
        <title>Nonomuraea sp. ATCC 55076 harbours the largest actinomycete chromosome to date and the kistamicin biosynthetic gene cluster.</title>
        <authorList>
            <person name="Nazari B."/>
            <person name="Forneris C.C."/>
            <person name="Gibson M.I."/>
            <person name="Moon K."/>
            <person name="Schramma K.R."/>
            <person name="Seyedsayamdost M.R."/>
        </authorList>
    </citation>
    <scope>NUCLEOTIDE SEQUENCE [LARGE SCALE GENOMIC DNA]</scope>
    <source>
        <strain evidence="3">ATCC 55076</strain>
    </source>
</reference>
<gene>
    <name evidence="2" type="ORF">BKM31_44145</name>
</gene>
<accession>A0A1V0ABC0</accession>
<feature type="chain" id="PRO_5013160547" description="Subtilisin inhibitor domain-containing protein" evidence="1">
    <location>
        <begin position="27"/>
        <end position="158"/>
    </location>
</feature>
<keyword evidence="1" id="KW-0732">Signal</keyword>
<dbReference type="Proteomes" id="UP000190797">
    <property type="component" value="Chromosome"/>
</dbReference>
<evidence type="ECO:0000313" key="3">
    <source>
        <dbReference type="Proteomes" id="UP000190797"/>
    </source>
</evidence>
<feature type="signal peptide" evidence="1">
    <location>
        <begin position="1"/>
        <end position="26"/>
    </location>
</feature>
<evidence type="ECO:0000256" key="1">
    <source>
        <dbReference type="SAM" id="SignalP"/>
    </source>
</evidence>
<dbReference type="STRING" id="1909395.BKM31_44145"/>
<protein>
    <recommendedName>
        <fullName evidence="4">Subtilisin inhibitor domain-containing protein</fullName>
    </recommendedName>
</protein>
<evidence type="ECO:0008006" key="4">
    <source>
        <dbReference type="Google" id="ProtNLM"/>
    </source>
</evidence>
<organism evidence="2 3">
    <name type="scientific">[Actinomadura] parvosata subsp. kistnae</name>
    <dbReference type="NCBI Taxonomy" id="1909395"/>
    <lineage>
        <taxon>Bacteria</taxon>
        <taxon>Bacillati</taxon>
        <taxon>Actinomycetota</taxon>
        <taxon>Actinomycetes</taxon>
        <taxon>Streptosporangiales</taxon>
        <taxon>Streptosporangiaceae</taxon>
        <taxon>Nonomuraea</taxon>
    </lineage>
</organism>
<dbReference type="KEGG" id="noa:BKM31_44145"/>
<evidence type="ECO:0000313" key="2">
    <source>
        <dbReference type="EMBL" id="AQZ67530.1"/>
    </source>
</evidence>
<name>A0A1V0ABC0_9ACTN</name>